<gene>
    <name evidence="1" type="ORF">J2Z69_000297</name>
</gene>
<dbReference type="PANTHER" id="PTHR36109:SF2">
    <property type="entry name" value="MEMBRANE PROTEIN"/>
    <property type="match status" value="1"/>
</dbReference>
<dbReference type="EMBL" id="JAGGLD010000001">
    <property type="protein sequence ID" value="MBP1999278.1"/>
    <property type="molecule type" value="Genomic_DNA"/>
</dbReference>
<evidence type="ECO:0008006" key="3">
    <source>
        <dbReference type="Google" id="ProtNLM"/>
    </source>
</evidence>
<protein>
    <recommendedName>
        <fullName evidence="3">General stress protein 17M-like domain-containing protein</fullName>
    </recommendedName>
</protein>
<dbReference type="InterPro" id="IPR052948">
    <property type="entry name" value="Low_temp-induced_all0457"/>
</dbReference>
<dbReference type="RefSeq" id="WP_209858519.1">
    <property type="nucleotide sequence ID" value="NZ_JAGGLD010000001.1"/>
</dbReference>
<keyword evidence="2" id="KW-1185">Reference proteome</keyword>
<organism evidence="1 2">
    <name type="scientific">Paenibacillus shirakamiensis</name>
    <dbReference type="NCBI Taxonomy" id="1265935"/>
    <lineage>
        <taxon>Bacteria</taxon>
        <taxon>Bacillati</taxon>
        <taxon>Bacillota</taxon>
        <taxon>Bacilli</taxon>
        <taxon>Bacillales</taxon>
        <taxon>Paenibacillaceae</taxon>
        <taxon>Paenibacillus</taxon>
    </lineage>
</organism>
<name>A0ABS4JC25_9BACL</name>
<dbReference type="Proteomes" id="UP001519288">
    <property type="component" value="Unassembled WGS sequence"/>
</dbReference>
<reference evidence="1 2" key="1">
    <citation type="submission" date="2021-03" db="EMBL/GenBank/DDBJ databases">
        <title>Genomic Encyclopedia of Type Strains, Phase IV (KMG-IV): sequencing the most valuable type-strain genomes for metagenomic binning, comparative biology and taxonomic classification.</title>
        <authorList>
            <person name="Goeker M."/>
        </authorList>
    </citation>
    <scope>NUCLEOTIDE SEQUENCE [LARGE SCALE GENOMIC DNA]</scope>
    <source>
        <strain evidence="1 2">DSM 26806</strain>
    </source>
</reference>
<accession>A0ABS4JC25</accession>
<comment type="caution">
    <text evidence="1">The sequence shown here is derived from an EMBL/GenBank/DDBJ whole genome shotgun (WGS) entry which is preliminary data.</text>
</comment>
<dbReference type="PANTHER" id="PTHR36109">
    <property type="entry name" value="MEMBRANE PROTEIN-RELATED"/>
    <property type="match status" value="1"/>
</dbReference>
<sequence>MAKLIIGVFRAIQDVSILIGELEKEGLDNKHVSILSKKIGHLHRLSETAGTPKPDAGNAGKSIFGLLKSVAGTMEDVPQEVVTTGPVSKRLAGAEIGAGSDDLVVALVGAGIPEEDAKAYEAHLMEDRLLVMAECPPEQAEQVSKIFQKHHALGID</sequence>
<evidence type="ECO:0000313" key="1">
    <source>
        <dbReference type="EMBL" id="MBP1999278.1"/>
    </source>
</evidence>
<evidence type="ECO:0000313" key="2">
    <source>
        <dbReference type="Proteomes" id="UP001519288"/>
    </source>
</evidence>
<proteinExistence type="predicted"/>